<dbReference type="InterPro" id="IPR001932">
    <property type="entry name" value="PPM-type_phosphatase-like_dom"/>
</dbReference>
<evidence type="ECO:0000313" key="3">
    <source>
        <dbReference type="Proteomes" id="UP000289954"/>
    </source>
</evidence>
<gene>
    <name evidence="2" type="ORF">CBZ_05430</name>
</gene>
<dbReference type="Gene3D" id="3.30.565.10">
    <property type="entry name" value="Histidine kinase-like ATPase, C-terminal domain"/>
    <property type="match status" value="1"/>
</dbReference>
<dbReference type="PANTHER" id="PTHR35801:SF1">
    <property type="entry name" value="PHOSPHOSERINE PHOSPHATASE RSBX"/>
    <property type="match status" value="1"/>
</dbReference>
<dbReference type="AlphaFoldDB" id="A0A402DMY7"/>
<organism evidence="2 3">
    <name type="scientific">Cellulomonas biazotea</name>
    <dbReference type="NCBI Taxonomy" id="1709"/>
    <lineage>
        <taxon>Bacteria</taxon>
        <taxon>Bacillati</taxon>
        <taxon>Actinomycetota</taxon>
        <taxon>Actinomycetes</taxon>
        <taxon>Micrococcales</taxon>
        <taxon>Cellulomonadaceae</taxon>
        <taxon>Cellulomonas</taxon>
    </lineage>
</organism>
<name>A0A402DMY7_9CELL</name>
<dbReference type="InterPro" id="IPR003594">
    <property type="entry name" value="HATPase_dom"/>
</dbReference>
<sequence>MSADGTVEDVAWLTVDHVSATGAARRAAASLAARVGMSEQRAGEIALVVAELTGNQIKHAGSGSALLRVRHGASGPVIEVVAVDSGPGMADVAAALTDGVSSTGTLGIGLGTLARLASTFDIYSRPGAGTVVTAAFAADDVDPPGVPAAVGVTRPMTGQDVCGDAYAIRNDDGVLTVMLADGLGHGPLAAVASSEAVRAFRAAPAAGPAALLTAVHRGLSGTRGAAVAVARVEQDHVRYAGVGNIAGVVFDGVARRGMISHPGIAGGQARTIREATYPLPRGGVVVMHSDGVTERQTLEGYPGLLGRSSLVAAAVVLRDYGVRRDDASVVVVRPGTVPAAA</sequence>
<dbReference type="Pfam" id="PF13581">
    <property type="entry name" value="HATPase_c_2"/>
    <property type="match status" value="1"/>
</dbReference>
<dbReference type="SMART" id="SM00331">
    <property type="entry name" value="PP2C_SIG"/>
    <property type="match status" value="1"/>
</dbReference>
<proteinExistence type="predicted"/>
<dbReference type="InterPro" id="IPR036457">
    <property type="entry name" value="PPM-type-like_dom_sf"/>
</dbReference>
<dbReference type="Proteomes" id="UP000289954">
    <property type="component" value="Unassembled WGS sequence"/>
</dbReference>
<evidence type="ECO:0000259" key="1">
    <source>
        <dbReference type="SMART" id="SM00331"/>
    </source>
</evidence>
<feature type="domain" description="PPM-type phosphatase" evidence="1">
    <location>
        <begin position="147"/>
        <end position="334"/>
    </location>
</feature>
<reference evidence="2 3" key="1">
    <citation type="submission" date="2019-01" db="EMBL/GenBank/DDBJ databases">
        <title>Draft genome sequence of Cellulomonas takizawaensis strain TKZ-21.</title>
        <authorList>
            <person name="Yamamura H."/>
            <person name="Hayashi T."/>
            <person name="Hamada M."/>
            <person name="Serisawa Y."/>
            <person name="Matsuyama K."/>
            <person name="Nakagawa Y."/>
            <person name="Otoguro M."/>
            <person name="Yanagida F."/>
            <person name="Hayakawa M."/>
        </authorList>
    </citation>
    <scope>NUCLEOTIDE SEQUENCE [LARGE SCALE GENOMIC DNA]</scope>
    <source>
        <strain evidence="2 3">NBRC12680</strain>
    </source>
</reference>
<comment type="caution">
    <text evidence="2">The sequence shown here is derived from an EMBL/GenBank/DDBJ whole genome shotgun (WGS) entry which is preliminary data.</text>
</comment>
<dbReference type="RefSeq" id="WP_218022697.1">
    <property type="nucleotide sequence ID" value="NZ_BIMR01000026.1"/>
</dbReference>
<dbReference type="InterPro" id="IPR036890">
    <property type="entry name" value="HATPase_C_sf"/>
</dbReference>
<dbReference type="SUPFAM" id="SSF81606">
    <property type="entry name" value="PP2C-like"/>
    <property type="match status" value="1"/>
</dbReference>
<evidence type="ECO:0000313" key="2">
    <source>
        <dbReference type="EMBL" id="GCE75487.1"/>
    </source>
</evidence>
<dbReference type="InterPro" id="IPR039248">
    <property type="entry name" value="Ptase_RsbX"/>
</dbReference>
<dbReference type="EMBL" id="BIMR01000026">
    <property type="protein sequence ID" value="GCE75487.1"/>
    <property type="molecule type" value="Genomic_DNA"/>
</dbReference>
<dbReference type="SUPFAM" id="SSF55874">
    <property type="entry name" value="ATPase domain of HSP90 chaperone/DNA topoisomerase II/histidine kinase"/>
    <property type="match status" value="1"/>
</dbReference>
<dbReference type="Pfam" id="PF07228">
    <property type="entry name" value="SpoIIE"/>
    <property type="match status" value="1"/>
</dbReference>
<protein>
    <submittedName>
        <fullName evidence="2">TorS-related protein</fullName>
    </submittedName>
</protein>
<accession>A0A402DMY7</accession>
<keyword evidence="3" id="KW-1185">Reference proteome</keyword>
<dbReference type="Gene3D" id="3.60.40.10">
    <property type="entry name" value="PPM-type phosphatase domain"/>
    <property type="match status" value="1"/>
</dbReference>
<dbReference type="PANTHER" id="PTHR35801">
    <property type="entry name" value="PHOSPHOSERINE PHOSPHATASE RSBX"/>
    <property type="match status" value="1"/>
</dbReference>